<dbReference type="EMBL" id="BTSY01000002">
    <property type="protein sequence ID" value="GMT12813.1"/>
    <property type="molecule type" value="Genomic_DNA"/>
</dbReference>
<proteinExistence type="predicted"/>
<feature type="non-terminal residue" evidence="1">
    <location>
        <position position="1"/>
    </location>
</feature>
<organism evidence="1 2">
    <name type="scientific">Pristionchus fissidentatus</name>
    <dbReference type="NCBI Taxonomy" id="1538716"/>
    <lineage>
        <taxon>Eukaryota</taxon>
        <taxon>Metazoa</taxon>
        <taxon>Ecdysozoa</taxon>
        <taxon>Nematoda</taxon>
        <taxon>Chromadorea</taxon>
        <taxon>Rhabditida</taxon>
        <taxon>Rhabditina</taxon>
        <taxon>Diplogasteromorpha</taxon>
        <taxon>Diplogasteroidea</taxon>
        <taxon>Neodiplogasteridae</taxon>
        <taxon>Pristionchus</taxon>
    </lineage>
</organism>
<evidence type="ECO:0000313" key="2">
    <source>
        <dbReference type="Proteomes" id="UP001432322"/>
    </source>
</evidence>
<keyword evidence="2" id="KW-1185">Reference proteome</keyword>
<comment type="caution">
    <text evidence="1">The sequence shown here is derived from an EMBL/GenBank/DDBJ whole genome shotgun (WGS) entry which is preliminary data.</text>
</comment>
<dbReference type="Proteomes" id="UP001432322">
    <property type="component" value="Unassembled WGS sequence"/>
</dbReference>
<accession>A0AAV5V194</accession>
<protein>
    <submittedName>
        <fullName evidence="1">Uncharacterized protein</fullName>
    </submittedName>
</protein>
<reference evidence="1" key="1">
    <citation type="submission" date="2023-10" db="EMBL/GenBank/DDBJ databases">
        <title>Genome assembly of Pristionchus species.</title>
        <authorList>
            <person name="Yoshida K."/>
            <person name="Sommer R.J."/>
        </authorList>
    </citation>
    <scope>NUCLEOTIDE SEQUENCE</scope>
    <source>
        <strain evidence="1">RS5133</strain>
    </source>
</reference>
<sequence>FLARFTNGHVLMEDVIWSTIMGSDGNDVYYSDDTSYPGNHFIQRARFENDQVSIVNLHKVSFSANAIKILRTCF</sequence>
<dbReference type="AlphaFoldDB" id="A0AAV5V194"/>
<name>A0AAV5V194_9BILA</name>
<evidence type="ECO:0000313" key="1">
    <source>
        <dbReference type="EMBL" id="GMT12813.1"/>
    </source>
</evidence>
<gene>
    <name evidence="1" type="ORF">PFISCL1PPCAC_4110</name>
</gene>